<dbReference type="SUPFAM" id="SSF53756">
    <property type="entry name" value="UDP-Glycosyltransferase/glycogen phosphorylase"/>
    <property type="match status" value="1"/>
</dbReference>
<dbReference type="PANTHER" id="PTHR46401:SF2">
    <property type="entry name" value="GLYCOSYLTRANSFERASE WBBK-RELATED"/>
    <property type="match status" value="1"/>
</dbReference>
<dbReference type="Pfam" id="PF00534">
    <property type="entry name" value="Glycos_transf_1"/>
    <property type="match status" value="1"/>
</dbReference>
<dbReference type="eggNOG" id="COG0438">
    <property type="taxonomic scope" value="Bacteria"/>
</dbReference>
<dbReference type="InterPro" id="IPR028098">
    <property type="entry name" value="Glyco_trans_4-like_N"/>
</dbReference>
<dbReference type="CDD" id="cd03809">
    <property type="entry name" value="GT4_MtfB-like"/>
    <property type="match status" value="1"/>
</dbReference>
<keyword evidence="1" id="KW-0808">Transferase</keyword>
<name>S3KG28_TREMA</name>
<dbReference type="Proteomes" id="UP000014541">
    <property type="component" value="Unassembled WGS sequence"/>
</dbReference>
<dbReference type="PANTHER" id="PTHR46401">
    <property type="entry name" value="GLYCOSYLTRANSFERASE WBBK-RELATED"/>
    <property type="match status" value="1"/>
</dbReference>
<dbReference type="RefSeq" id="WP_016525793.1">
    <property type="nucleotide sequence ID" value="NZ_KE332518.1"/>
</dbReference>
<dbReference type="InterPro" id="IPR001296">
    <property type="entry name" value="Glyco_trans_1"/>
</dbReference>
<evidence type="ECO:0000259" key="3">
    <source>
        <dbReference type="Pfam" id="PF13439"/>
    </source>
</evidence>
<proteinExistence type="predicted"/>
<dbReference type="GO" id="GO:0016757">
    <property type="term" value="F:glycosyltransferase activity"/>
    <property type="evidence" value="ECO:0007669"/>
    <property type="project" value="InterPro"/>
</dbReference>
<keyword evidence="5" id="KW-1185">Reference proteome</keyword>
<evidence type="ECO:0000313" key="4">
    <source>
        <dbReference type="EMBL" id="EPF31182.1"/>
    </source>
</evidence>
<evidence type="ECO:0000313" key="5">
    <source>
        <dbReference type="Proteomes" id="UP000014541"/>
    </source>
</evidence>
<evidence type="ECO:0000259" key="2">
    <source>
        <dbReference type="Pfam" id="PF00534"/>
    </source>
</evidence>
<dbReference type="Pfam" id="PF13439">
    <property type="entry name" value="Glyco_transf_4"/>
    <property type="match status" value="1"/>
</dbReference>
<dbReference type="AlphaFoldDB" id="S3KG28"/>
<dbReference type="OrthoDB" id="9797829at2"/>
<gene>
    <name evidence="4" type="ORF">HMPREF9194_01525</name>
</gene>
<protein>
    <recommendedName>
        <fullName evidence="6">Glycosyl transferase family 1 domain-containing protein</fullName>
    </recommendedName>
</protein>
<evidence type="ECO:0008006" key="6">
    <source>
        <dbReference type="Google" id="ProtNLM"/>
    </source>
</evidence>
<organism evidence="4 5">
    <name type="scientific">Treponema maltophilum ATCC 51939</name>
    <dbReference type="NCBI Taxonomy" id="1125699"/>
    <lineage>
        <taxon>Bacteria</taxon>
        <taxon>Pseudomonadati</taxon>
        <taxon>Spirochaetota</taxon>
        <taxon>Spirochaetia</taxon>
        <taxon>Spirochaetales</taxon>
        <taxon>Treponemataceae</taxon>
        <taxon>Treponema</taxon>
    </lineage>
</organism>
<dbReference type="HOGENOM" id="CLU_009583_27_6_12"/>
<accession>S3KG28</accession>
<feature type="domain" description="Glycosyl transferase family 1" evidence="2">
    <location>
        <begin position="190"/>
        <end position="349"/>
    </location>
</feature>
<evidence type="ECO:0000256" key="1">
    <source>
        <dbReference type="ARBA" id="ARBA00022679"/>
    </source>
</evidence>
<reference evidence="4 5" key="1">
    <citation type="submission" date="2013-04" db="EMBL/GenBank/DDBJ databases">
        <title>The Genome Sequence of Treponema maltophilum ATCC 51939.</title>
        <authorList>
            <consortium name="The Broad Institute Genomics Platform"/>
            <person name="Earl A."/>
            <person name="Ward D."/>
            <person name="Feldgarden M."/>
            <person name="Gevers D."/>
            <person name="Leonetti C."/>
            <person name="Blanton J.M."/>
            <person name="Dewhirst F.E."/>
            <person name="Izard J."/>
            <person name="Walker B."/>
            <person name="Young S."/>
            <person name="Zeng Q."/>
            <person name="Gargeya S."/>
            <person name="Fitzgerald M."/>
            <person name="Haas B."/>
            <person name="Abouelleil A."/>
            <person name="Allen A.W."/>
            <person name="Alvarado L."/>
            <person name="Arachchi H.M."/>
            <person name="Berlin A.M."/>
            <person name="Chapman S.B."/>
            <person name="Gainer-Dewar J."/>
            <person name="Goldberg J."/>
            <person name="Griggs A."/>
            <person name="Gujja S."/>
            <person name="Hansen M."/>
            <person name="Howarth C."/>
            <person name="Imamovic A."/>
            <person name="Ireland A."/>
            <person name="Larimer J."/>
            <person name="McCowan C."/>
            <person name="Murphy C."/>
            <person name="Pearson M."/>
            <person name="Poon T.W."/>
            <person name="Priest M."/>
            <person name="Roberts A."/>
            <person name="Saif S."/>
            <person name="Shea T."/>
            <person name="Sisk P."/>
            <person name="Sykes S."/>
            <person name="Wortman J."/>
            <person name="Nusbaum C."/>
            <person name="Birren B."/>
        </authorList>
    </citation>
    <scope>NUCLEOTIDE SEQUENCE [LARGE SCALE GENOMIC DNA]</scope>
    <source>
        <strain evidence="4 5">ATCC 51939</strain>
    </source>
</reference>
<dbReference type="EMBL" id="ATFF01000006">
    <property type="protein sequence ID" value="EPF31182.1"/>
    <property type="molecule type" value="Genomic_DNA"/>
</dbReference>
<dbReference type="Gene3D" id="3.40.50.2000">
    <property type="entry name" value="Glycogen Phosphorylase B"/>
    <property type="match status" value="2"/>
</dbReference>
<dbReference type="PATRIC" id="fig|1125699.3.peg.1537"/>
<comment type="caution">
    <text evidence="4">The sequence shown here is derived from an EMBL/GenBank/DDBJ whole genome shotgun (WGS) entry which is preliminary data.</text>
</comment>
<feature type="domain" description="Glycosyltransferase subfamily 4-like N-terminal" evidence="3">
    <location>
        <begin position="15"/>
        <end position="170"/>
    </location>
</feature>
<dbReference type="STRING" id="1125699.HMPREF9194_01525"/>
<sequence>MNIGIDVFGCDHGRSGSGSYVLSLVKNLPLDKDCTYDLFGPEIDRYTFDSGDGRSTYSGIQIPDSITAERLWHLFRLEHFAAKKKYDAVLFPIDSRLIRYTRKIPAIVVVHDVLSETYKTSNDVWALKLQMNALRNASKVIAVSQYIRKDLVSLGIRSEKIEVIYDGIDHSMFYPRPVLDSAMVNIQPFAIKKPYIIYASRLSKPEKKHIELIRAFAVFKKKTGLPHRLVLAGSEDPYAESIHREAAACEYASDIFITGYFPYKDFPELYSGSEACVFPSVGEGVGLPLIEAMASGIPVACAKAGSLPEIAGDCALYFNPDDTEECALAIESVITDGKLRERLIKSGFEWVKRFSWEKTAEKTIDLVKGECRES</sequence>